<dbReference type="EMBL" id="JAAGWB010000012">
    <property type="protein sequence ID" value="NEN50111.1"/>
    <property type="molecule type" value="Genomic_DNA"/>
</dbReference>
<evidence type="ECO:0000313" key="5">
    <source>
        <dbReference type="EMBL" id="NEN50111.1"/>
    </source>
</evidence>
<dbReference type="InterPro" id="IPR051400">
    <property type="entry name" value="HAD-like_hydrolase"/>
</dbReference>
<dbReference type="InterPro" id="IPR023214">
    <property type="entry name" value="HAD_sf"/>
</dbReference>
<feature type="region of interest" description="Disordered" evidence="3">
    <location>
        <begin position="258"/>
        <end position="278"/>
    </location>
</feature>
<comment type="caution">
    <text evidence="4">The sequence shown here is derived from an EMBL/GenBank/DDBJ whole genome shotgun (WGS) entry which is preliminary data.</text>
</comment>
<dbReference type="GO" id="GO:0016787">
    <property type="term" value="F:hydrolase activity"/>
    <property type="evidence" value="ECO:0007669"/>
    <property type="project" value="UniProtKB-KW"/>
</dbReference>
<accession>A0A6P0ETN8</accession>
<evidence type="ECO:0000256" key="2">
    <source>
        <dbReference type="ARBA" id="ARBA00022842"/>
    </source>
</evidence>
<gene>
    <name evidence="5" type="ORF">G3R41_04000</name>
    <name evidence="4" type="ORF">GCU67_04000</name>
</gene>
<reference evidence="4 6" key="1">
    <citation type="submission" date="2020-01" db="EMBL/GenBank/DDBJ databases">
        <title>the WGS Modestobacter muralis CPCC 204518.</title>
        <authorList>
            <person name="Jiang Z."/>
        </authorList>
    </citation>
    <scope>NUCLEOTIDE SEQUENCE [LARGE SCALE GENOMIC DNA]</scope>
    <source>
        <strain evidence="4 6">DSM 100205</strain>
    </source>
</reference>
<sequence>MTGWSGPPPLAVVVDLDDTLYPQASYLAGAAAAVGAAAADAGLDGAAVHAALVAELAAGSDTGGTIDRALLATGVDPAALPALLPPLVAAFTGHVPDRLPTYPGVEAALTALAAAVPLACLTDGAPVIQRAKLAGTGLDRLLPLVVLSDELGGRATRKPSPAGLLAIAAQLGVPADRLLMIGDRPGKDVAVAAAVGARAIRVRQGEYADAPDVPAAWAVTDTFPGAVACALSVIGHPTGDGDLTRRQDVPAWDSRTGALLSMTGAPGDPFATEPRADR</sequence>
<keyword evidence="2" id="KW-0460">Magnesium</keyword>
<evidence type="ECO:0000256" key="1">
    <source>
        <dbReference type="ARBA" id="ARBA00022801"/>
    </source>
</evidence>
<proteinExistence type="predicted"/>
<evidence type="ECO:0000313" key="4">
    <source>
        <dbReference type="EMBL" id="NEK93344.1"/>
    </source>
</evidence>
<evidence type="ECO:0000313" key="7">
    <source>
        <dbReference type="Proteomes" id="UP000471152"/>
    </source>
</evidence>
<keyword evidence="1 4" id="KW-0378">Hydrolase</keyword>
<name>A0A6P0ETN8_9ACTN</name>
<keyword evidence="6" id="KW-1185">Reference proteome</keyword>
<dbReference type="SFLD" id="SFLDS00003">
    <property type="entry name" value="Haloacid_Dehalogenase"/>
    <property type="match status" value="1"/>
</dbReference>
<reference evidence="5 7" key="2">
    <citation type="submission" date="2020-02" db="EMBL/GenBank/DDBJ databases">
        <title>The WGS of Modestobacter muralis DSM 100205.</title>
        <authorList>
            <person name="Jiang Z."/>
        </authorList>
    </citation>
    <scope>NUCLEOTIDE SEQUENCE [LARGE SCALE GENOMIC DNA]</scope>
    <source>
        <strain evidence="5 7">DSM 100205</strain>
    </source>
</reference>
<dbReference type="PANTHER" id="PTHR46470">
    <property type="entry name" value="N-ACYLNEURAMINATE-9-PHOSPHATASE"/>
    <property type="match status" value="1"/>
</dbReference>
<protein>
    <submittedName>
        <fullName evidence="4">HAD family hydrolase</fullName>
    </submittedName>
</protein>
<evidence type="ECO:0000256" key="3">
    <source>
        <dbReference type="SAM" id="MobiDB-lite"/>
    </source>
</evidence>
<dbReference type="EMBL" id="JAAGWH010000012">
    <property type="protein sequence ID" value="NEK93344.1"/>
    <property type="molecule type" value="Genomic_DNA"/>
</dbReference>
<dbReference type="Gene3D" id="3.40.50.1000">
    <property type="entry name" value="HAD superfamily/HAD-like"/>
    <property type="match status" value="1"/>
</dbReference>
<dbReference type="SFLD" id="SFLDG01129">
    <property type="entry name" value="C1.5:_HAD__Beta-PGM__Phosphata"/>
    <property type="match status" value="1"/>
</dbReference>
<organism evidence="4 6">
    <name type="scientific">Modestobacter muralis</name>
    <dbReference type="NCBI Taxonomy" id="1608614"/>
    <lineage>
        <taxon>Bacteria</taxon>
        <taxon>Bacillati</taxon>
        <taxon>Actinomycetota</taxon>
        <taxon>Actinomycetes</taxon>
        <taxon>Geodermatophilales</taxon>
        <taxon>Geodermatophilaceae</taxon>
        <taxon>Modestobacter</taxon>
    </lineage>
</organism>
<dbReference type="RefSeq" id="WP_163609793.1">
    <property type="nucleotide sequence ID" value="NZ_JAAGWB010000012.1"/>
</dbReference>
<dbReference type="Proteomes" id="UP000468828">
    <property type="component" value="Unassembled WGS sequence"/>
</dbReference>
<dbReference type="AlphaFoldDB" id="A0A6P0ETN8"/>
<evidence type="ECO:0000313" key="6">
    <source>
        <dbReference type="Proteomes" id="UP000468828"/>
    </source>
</evidence>
<dbReference type="Proteomes" id="UP000471152">
    <property type="component" value="Unassembled WGS sequence"/>
</dbReference>
<dbReference type="SUPFAM" id="SSF56784">
    <property type="entry name" value="HAD-like"/>
    <property type="match status" value="1"/>
</dbReference>
<dbReference type="Pfam" id="PF00702">
    <property type="entry name" value="Hydrolase"/>
    <property type="match status" value="1"/>
</dbReference>
<dbReference type="InterPro" id="IPR036412">
    <property type="entry name" value="HAD-like_sf"/>
</dbReference>